<evidence type="ECO:0000313" key="6">
    <source>
        <dbReference type="Proteomes" id="UP000674179"/>
    </source>
</evidence>
<evidence type="ECO:0000256" key="1">
    <source>
        <dbReference type="ARBA" id="ARBA00010633"/>
    </source>
</evidence>
<dbReference type="InterPro" id="IPR026170">
    <property type="entry name" value="FAM173A/B"/>
</dbReference>
<keyword evidence="4" id="KW-0949">S-adenosyl-L-methionine</keyword>
<comment type="similarity">
    <text evidence="1">Belongs to the ANT/ATPSC lysine N-methyltransferase family.</text>
</comment>
<dbReference type="EMBL" id="JAFHKP010000023">
    <property type="protein sequence ID" value="KAG5478982.1"/>
    <property type="molecule type" value="Genomic_DNA"/>
</dbReference>
<dbReference type="OrthoDB" id="272302at2759"/>
<gene>
    <name evidence="5" type="ORF">CUR178_05564</name>
</gene>
<dbReference type="GeneID" id="94172762"/>
<evidence type="ECO:0000256" key="2">
    <source>
        <dbReference type="ARBA" id="ARBA00022603"/>
    </source>
</evidence>
<dbReference type="InterPro" id="IPR029063">
    <property type="entry name" value="SAM-dependent_MTases_sf"/>
</dbReference>
<organism evidence="5 6">
    <name type="scientific">Leishmania enriettii</name>
    <dbReference type="NCBI Taxonomy" id="5663"/>
    <lineage>
        <taxon>Eukaryota</taxon>
        <taxon>Discoba</taxon>
        <taxon>Euglenozoa</taxon>
        <taxon>Kinetoplastea</taxon>
        <taxon>Metakinetoplastina</taxon>
        <taxon>Trypanosomatida</taxon>
        <taxon>Trypanosomatidae</taxon>
        <taxon>Leishmaniinae</taxon>
        <taxon>Leishmania</taxon>
    </lineage>
</organism>
<comment type="caution">
    <text evidence="5">The sequence shown here is derived from an EMBL/GenBank/DDBJ whole genome shotgun (WGS) entry which is preliminary data.</text>
</comment>
<dbReference type="Gene3D" id="3.40.50.150">
    <property type="entry name" value="Vaccinia Virus protein VP39"/>
    <property type="match status" value="1"/>
</dbReference>
<protein>
    <recommendedName>
        <fullName evidence="7">Methyltransferase domain-containing protein</fullName>
    </recommendedName>
</protein>
<name>A0A836H3S6_LEIEN</name>
<dbReference type="PANTHER" id="PTHR13610">
    <property type="entry name" value="METHYLTRANSFERASE DOMAIN-CONTAINING PROTEIN"/>
    <property type="match status" value="1"/>
</dbReference>
<dbReference type="Proteomes" id="UP000674179">
    <property type="component" value="Chromosome 23"/>
</dbReference>
<keyword evidence="3" id="KW-0808">Transferase</keyword>
<proteinExistence type="inferred from homology"/>
<dbReference type="GO" id="GO:0005739">
    <property type="term" value="C:mitochondrion"/>
    <property type="evidence" value="ECO:0007669"/>
    <property type="project" value="TreeGrafter"/>
</dbReference>
<dbReference type="AlphaFoldDB" id="A0A836H3S6"/>
<dbReference type="PANTHER" id="PTHR13610:SF11">
    <property type="entry name" value="METHYLTRANSFERASE DOMAIN-CONTAINING PROTEIN"/>
    <property type="match status" value="1"/>
</dbReference>
<evidence type="ECO:0008006" key="7">
    <source>
        <dbReference type="Google" id="ProtNLM"/>
    </source>
</evidence>
<evidence type="ECO:0000256" key="4">
    <source>
        <dbReference type="ARBA" id="ARBA00022691"/>
    </source>
</evidence>
<keyword evidence="2" id="KW-0489">Methyltransferase</keyword>
<evidence type="ECO:0000256" key="3">
    <source>
        <dbReference type="ARBA" id="ARBA00022679"/>
    </source>
</evidence>
<dbReference type="GO" id="GO:1905706">
    <property type="term" value="P:regulation of mitochondrial ATP synthesis coupled proton transport"/>
    <property type="evidence" value="ECO:0007669"/>
    <property type="project" value="TreeGrafter"/>
</dbReference>
<dbReference type="RefSeq" id="XP_067693040.1">
    <property type="nucleotide sequence ID" value="XM_067837252.1"/>
</dbReference>
<reference evidence="5 6" key="1">
    <citation type="submission" date="2021-02" db="EMBL/GenBank/DDBJ databases">
        <title>Leishmania (Mundinia) enrietti genome sequencing and assembly.</title>
        <authorList>
            <person name="Almutairi H."/>
            <person name="Gatherer D."/>
        </authorList>
    </citation>
    <scope>NUCLEOTIDE SEQUENCE [LARGE SCALE GENOMIC DNA]</scope>
    <source>
        <strain evidence="5">CUR178</strain>
    </source>
</reference>
<dbReference type="KEGG" id="lenr:94172762"/>
<accession>A0A836H3S6</accession>
<keyword evidence="6" id="KW-1185">Reference proteome</keyword>
<sequence>MFDLPFQWEDGHCVSPFVAASEADIEAFAGWLTARYLSPIAQHFTASSRCRADQLCAVSQRHEILLTDLGCGDATAALSLAKHLRRGWCDLRSNTDDASSTDGAACLHIIVTGIELDDALLVTAAANASAFAVAVASPSSAPVSVETHLLSEDLRTVDLDVHFPRCAQRGAAPLLAATQPPYVLYMYLLPDALALLRGKLLDIMERGWLVASNRWPVPGLEAFLRDRAGNVHIYAYAALPL</sequence>
<dbReference type="GO" id="GO:0032259">
    <property type="term" value="P:methylation"/>
    <property type="evidence" value="ECO:0007669"/>
    <property type="project" value="UniProtKB-KW"/>
</dbReference>
<dbReference type="SUPFAM" id="SSF53335">
    <property type="entry name" value="S-adenosyl-L-methionine-dependent methyltransferases"/>
    <property type="match status" value="1"/>
</dbReference>
<evidence type="ECO:0000313" key="5">
    <source>
        <dbReference type="EMBL" id="KAG5478982.1"/>
    </source>
</evidence>
<dbReference type="GO" id="GO:0016279">
    <property type="term" value="F:protein-lysine N-methyltransferase activity"/>
    <property type="evidence" value="ECO:0007669"/>
    <property type="project" value="InterPro"/>
</dbReference>